<reference evidence="2 3" key="1">
    <citation type="journal article" date="2008" name="PLoS ONE">
        <title>Environmental adaptation: genomic analysis of the piezotolerant and psychrotolerant deep-sea iron reducing bacterium Shewanella piezotolerans WP3.</title>
        <authorList>
            <person name="Wang F."/>
            <person name="Wang J."/>
            <person name="Jian H."/>
            <person name="Zhang B."/>
            <person name="Li S."/>
            <person name="Wang F."/>
            <person name="Zeng X."/>
            <person name="Gao L."/>
            <person name="Bartlett D.H."/>
            <person name="Yu J."/>
            <person name="Hu S."/>
            <person name="Xiao X."/>
        </authorList>
    </citation>
    <scope>NUCLEOTIDE SEQUENCE [LARGE SCALE GENOMIC DNA]</scope>
    <source>
        <strain evidence="3">WP3 / JCM 13877</strain>
    </source>
</reference>
<proteinExistence type="predicted"/>
<dbReference type="OrthoDB" id="6396106at2"/>
<dbReference type="HOGENOM" id="CLU_036810_0_0_6"/>
<dbReference type="AlphaFoldDB" id="B8CHN1"/>
<dbReference type="RefSeq" id="WP_020910540.1">
    <property type="nucleotide sequence ID" value="NC_011566.1"/>
</dbReference>
<name>B8CHN1_SHEPW</name>
<accession>B8CHN1</accession>
<keyword evidence="1" id="KW-0472">Membrane</keyword>
<dbReference type="Proteomes" id="UP000000753">
    <property type="component" value="Chromosome"/>
</dbReference>
<feature type="transmembrane region" description="Helical" evidence="1">
    <location>
        <begin position="94"/>
        <end position="114"/>
    </location>
</feature>
<sequence length="367" mass="39399">MQFSALFCMVGRDNGQRFAVISGLIFFVLLLAAVLLGSTAALYVVGMLLLPILGLTSYRRLRDSGKTPRLIALTLTPFILILLTLVHIDSVMLLLTFMVFAALAIGYIAILPSISKASYRQGYSGPIKIVDRAVAKGSRVRVEPTLTASENKPEAATTSFSNSESDFEAELANGSATDSPAQGASLNSSSFIKIQRWLMANQKMAFSGVASLLVCMLLLSIWSLIPTDDASAAEQTTAEVESLAKEPAVERKMTTLPDGFSLILEDDVLIVRWLGETGTPTTLWSLATAKGDRTCAALKFNNGTEYRPVEVDLLADTGTEARFSPLDTKAIIVDMARRGNVSLCGYNFSLKGSQAAIGKVAAFATYL</sequence>
<keyword evidence="1" id="KW-1133">Transmembrane helix</keyword>
<dbReference type="eggNOG" id="COG3152">
    <property type="taxonomic scope" value="Bacteria"/>
</dbReference>
<evidence type="ECO:0000313" key="2">
    <source>
        <dbReference type="EMBL" id="ACJ27157.1"/>
    </source>
</evidence>
<dbReference type="KEGG" id="swp:swp_0322"/>
<feature type="transmembrane region" description="Helical" evidence="1">
    <location>
        <begin position="70"/>
        <end position="88"/>
    </location>
</feature>
<keyword evidence="1" id="KW-0812">Transmembrane</keyword>
<feature type="transmembrane region" description="Helical" evidence="1">
    <location>
        <begin position="18"/>
        <end position="35"/>
    </location>
</feature>
<feature type="transmembrane region" description="Helical" evidence="1">
    <location>
        <begin position="41"/>
        <end position="58"/>
    </location>
</feature>
<protein>
    <recommendedName>
        <fullName evidence="4">DUF805 domain-containing protein</fullName>
    </recommendedName>
</protein>
<evidence type="ECO:0000256" key="1">
    <source>
        <dbReference type="SAM" id="Phobius"/>
    </source>
</evidence>
<dbReference type="EMBL" id="CP000472">
    <property type="protein sequence ID" value="ACJ27157.1"/>
    <property type="molecule type" value="Genomic_DNA"/>
</dbReference>
<feature type="transmembrane region" description="Helical" evidence="1">
    <location>
        <begin position="204"/>
        <end position="225"/>
    </location>
</feature>
<evidence type="ECO:0008006" key="4">
    <source>
        <dbReference type="Google" id="ProtNLM"/>
    </source>
</evidence>
<organism evidence="2 3">
    <name type="scientific">Shewanella piezotolerans (strain WP3 / JCM 13877)</name>
    <dbReference type="NCBI Taxonomy" id="225849"/>
    <lineage>
        <taxon>Bacteria</taxon>
        <taxon>Pseudomonadati</taxon>
        <taxon>Pseudomonadota</taxon>
        <taxon>Gammaproteobacteria</taxon>
        <taxon>Alteromonadales</taxon>
        <taxon>Shewanellaceae</taxon>
        <taxon>Shewanella</taxon>
    </lineage>
</organism>
<dbReference type="STRING" id="225849.swp_0322"/>
<gene>
    <name evidence="2" type="ordered locus">swp_0322</name>
</gene>
<evidence type="ECO:0000313" key="3">
    <source>
        <dbReference type="Proteomes" id="UP000000753"/>
    </source>
</evidence>
<keyword evidence="3" id="KW-1185">Reference proteome</keyword>